<name>A0A932ZYB3_UNCTE</name>
<reference evidence="1" key="1">
    <citation type="submission" date="2020-07" db="EMBL/GenBank/DDBJ databases">
        <title>Huge and variable diversity of episymbiotic CPR bacteria and DPANN archaea in groundwater ecosystems.</title>
        <authorList>
            <person name="He C.Y."/>
            <person name="Keren R."/>
            <person name="Whittaker M."/>
            <person name="Farag I.F."/>
            <person name="Doudna J."/>
            <person name="Cate J.H.D."/>
            <person name="Banfield J.F."/>
        </authorList>
    </citation>
    <scope>NUCLEOTIDE SEQUENCE</scope>
    <source>
        <strain evidence="1">NC_groundwater_1370_Ag_S-0.2um_69_93</strain>
    </source>
</reference>
<comment type="caution">
    <text evidence="1">The sequence shown here is derived from an EMBL/GenBank/DDBJ whole genome shotgun (WGS) entry which is preliminary data.</text>
</comment>
<feature type="non-terminal residue" evidence="1">
    <location>
        <position position="77"/>
    </location>
</feature>
<proteinExistence type="predicted"/>
<protein>
    <submittedName>
        <fullName evidence="1">Uncharacterized protein</fullName>
    </submittedName>
</protein>
<organism evidence="1 2">
    <name type="scientific">Tectimicrobiota bacterium</name>
    <dbReference type="NCBI Taxonomy" id="2528274"/>
    <lineage>
        <taxon>Bacteria</taxon>
        <taxon>Pseudomonadati</taxon>
        <taxon>Nitrospinota/Tectimicrobiota group</taxon>
        <taxon>Candidatus Tectimicrobiota</taxon>
    </lineage>
</organism>
<evidence type="ECO:0000313" key="2">
    <source>
        <dbReference type="Proteomes" id="UP000752292"/>
    </source>
</evidence>
<gene>
    <name evidence="1" type="ORF">HY618_08175</name>
</gene>
<evidence type="ECO:0000313" key="1">
    <source>
        <dbReference type="EMBL" id="MBI4252422.1"/>
    </source>
</evidence>
<dbReference type="AlphaFoldDB" id="A0A932ZYB3"/>
<dbReference type="EMBL" id="JACQRX010000357">
    <property type="protein sequence ID" value="MBI4252422.1"/>
    <property type="molecule type" value="Genomic_DNA"/>
</dbReference>
<dbReference type="Proteomes" id="UP000752292">
    <property type="component" value="Unassembled WGS sequence"/>
</dbReference>
<sequence>MSGLAFVHYLDVLAALPNPAGDAPSLALKLAVDPIIRPFGSQFAIGPDLLKGLPHESLWNLNLLNRLQSILSYLFLT</sequence>
<accession>A0A932ZYB3</accession>